<keyword evidence="8" id="KW-0175">Coiled coil</keyword>
<evidence type="ECO:0000256" key="4">
    <source>
        <dbReference type="ARBA" id="ARBA00022452"/>
    </source>
</evidence>
<keyword evidence="9" id="KW-0732">Signal</keyword>
<evidence type="ECO:0000313" key="13">
    <source>
        <dbReference type="Proteomes" id="UP000593591"/>
    </source>
</evidence>
<dbReference type="Proteomes" id="UP000593591">
    <property type="component" value="Chromosome"/>
</dbReference>
<protein>
    <submittedName>
        <fullName evidence="10">Outer membrane protein TolC</fullName>
    </submittedName>
    <submittedName>
        <fullName evidence="11">TolC family protein</fullName>
    </submittedName>
</protein>
<evidence type="ECO:0000256" key="3">
    <source>
        <dbReference type="ARBA" id="ARBA00022448"/>
    </source>
</evidence>
<comment type="similarity">
    <text evidence="2">Belongs to the outer membrane factor (OMF) (TC 1.B.17) family.</text>
</comment>
<dbReference type="Pfam" id="PF02321">
    <property type="entry name" value="OEP"/>
    <property type="match status" value="2"/>
</dbReference>
<dbReference type="SUPFAM" id="SSF56954">
    <property type="entry name" value="Outer membrane efflux proteins (OEP)"/>
    <property type="match status" value="1"/>
</dbReference>
<accession>A0A840SFW7</accession>
<dbReference type="PANTHER" id="PTHR30026">
    <property type="entry name" value="OUTER MEMBRANE PROTEIN TOLC"/>
    <property type="match status" value="1"/>
</dbReference>
<sequence>MIIHLKKIAAGTCLMLAALHPVIHAQERVSEQSVTLTLEQAVEYAIEHSKTLKSSDIDLEMKKRASANSWNVFLPNMSLTGTMNRSTEYSPSSAAMNQLISSITHTEAASDFADEESRWAVVGGFTFGWTFTPAYIGQIMQSHANYELQKITWEQTRRDTIINIKKIYYGLLLQEQSLNIQRTTLENARKRAEQAEANYKNGLIPELSLLQTQVSYENQKPDLEQAERSYRQSLDMLAFLIGLPVGTNITLNGTIEPEYVKVDYDTLIEQYGYSSLDLQSLNENIHLTNLGLKTLTLATYFPALSLNYSWQPAYMGKAFSFAGDIGKDDMWYDSGSLSLTVAWNLTNMLPWSTNQQQAKDLKQVKKQLAMTRETLSENQKVQVRKAVDTLIESKAQIENMSRNISLAQRAYDATLKAYRSGTTELLDLRDAENSLNQAKLGLANQKFNYISALLDLENTLNTTLTRTDGNGDKK</sequence>
<evidence type="ECO:0000313" key="12">
    <source>
        <dbReference type="Proteomes" id="UP000578697"/>
    </source>
</evidence>
<dbReference type="KEGG" id="trc:DYE49_05680"/>
<dbReference type="PANTHER" id="PTHR30026:SF20">
    <property type="entry name" value="OUTER MEMBRANE PROTEIN TOLC"/>
    <property type="match status" value="1"/>
</dbReference>
<feature type="chain" id="PRO_5036418376" evidence="9">
    <location>
        <begin position="26"/>
        <end position="474"/>
    </location>
</feature>
<evidence type="ECO:0000313" key="10">
    <source>
        <dbReference type="EMBL" id="MBB5218332.1"/>
    </source>
</evidence>
<dbReference type="GO" id="GO:1990281">
    <property type="term" value="C:efflux pump complex"/>
    <property type="evidence" value="ECO:0007669"/>
    <property type="project" value="TreeGrafter"/>
</dbReference>
<comment type="subcellular location">
    <subcellularLocation>
        <location evidence="1">Cell outer membrane</location>
    </subcellularLocation>
</comment>
<keyword evidence="12" id="KW-1185">Reference proteome</keyword>
<feature type="signal peptide" evidence="9">
    <location>
        <begin position="1"/>
        <end position="25"/>
    </location>
</feature>
<keyword evidence="5" id="KW-0812">Transmembrane</keyword>
<evidence type="ECO:0000256" key="9">
    <source>
        <dbReference type="SAM" id="SignalP"/>
    </source>
</evidence>
<evidence type="ECO:0000256" key="8">
    <source>
        <dbReference type="SAM" id="Coils"/>
    </source>
</evidence>
<dbReference type="GO" id="GO:0009279">
    <property type="term" value="C:cell outer membrane"/>
    <property type="evidence" value="ECO:0007669"/>
    <property type="project" value="UniProtKB-SubCell"/>
</dbReference>
<dbReference type="AlphaFoldDB" id="A0A840SFW7"/>
<dbReference type="GO" id="GO:0015288">
    <property type="term" value="F:porin activity"/>
    <property type="evidence" value="ECO:0007669"/>
    <property type="project" value="TreeGrafter"/>
</dbReference>
<dbReference type="EMBL" id="CP031517">
    <property type="protein sequence ID" value="QOS39969.1"/>
    <property type="molecule type" value="Genomic_DNA"/>
</dbReference>
<reference evidence="10 12" key="2">
    <citation type="submission" date="2020-08" db="EMBL/GenBank/DDBJ databases">
        <title>Genomic Encyclopedia of Type Strains, Phase IV (KMG-IV): sequencing the most valuable type-strain genomes for metagenomic binning, comparative biology and taxonomic classification.</title>
        <authorList>
            <person name="Goeker M."/>
        </authorList>
    </citation>
    <scope>NUCLEOTIDE SEQUENCE [LARGE SCALE GENOMIC DNA]</scope>
    <source>
        <strain evidence="10 12">DSM 103679</strain>
    </source>
</reference>
<dbReference type="InterPro" id="IPR051906">
    <property type="entry name" value="TolC-like"/>
</dbReference>
<gene>
    <name evidence="11" type="ORF">DYE49_05680</name>
    <name evidence="10" type="ORF">HNP77_000676</name>
</gene>
<evidence type="ECO:0000256" key="6">
    <source>
        <dbReference type="ARBA" id="ARBA00023136"/>
    </source>
</evidence>
<dbReference type="InterPro" id="IPR003423">
    <property type="entry name" value="OMP_efflux"/>
</dbReference>
<reference evidence="11 13" key="1">
    <citation type="submission" date="2018-08" db="EMBL/GenBank/DDBJ databases">
        <title>The first complete genome of Treponema rectale (CHPAT), a commensal spirochete of the bovine rectum.</title>
        <authorList>
            <person name="Staton G.J."/>
            <person name="Clegg S.R."/>
            <person name="Carter S.D."/>
            <person name="Radford A.D."/>
            <person name="Darby A."/>
            <person name="Hall N."/>
            <person name="Birtles R.J."/>
            <person name="Evans N.J."/>
        </authorList>
    </citation>
    <scope>NUCLEOTIDE SEQUENCE [LARGE SCALE GENOMIC DNA]</scope>
    <source>
        <strain evidence="11 13">CHPA</strain>
    </source>
</reference>
<dbReference type="EMBL" id="JACHFR010000001">
    <property type="protein sequence ID" value="MBB5218332.1"/>
    <property type="molecule type" value="Genomic_DNA"/>
</dbReference>
<name>A0A840SFW7_9SPIR</name>
<keyword evidence="4" id="KW-1134">Transmembrane beta strand</keyword>
<evidence type="ECO:0000256" key="2">
    <source>
        <dbReference type="ARBA" id="ARBA00007613"/>
    </source>
</evidence>
<evidence type="ECO:0000256" key="1">
    <source>
        <dbReference type="ARBA" id="ARBA00004442"/>
    </source>
</evidence>
<proteinExistence type="inferred from homology"/>
<dbReference type="Gene3D" id="1.20.1600.10">
    <property type="entry name" value="Outer membrane efflux proteins (OEP)"/>
    <property type="match status" value="1"/>
</dbReference>
<dbReference type="RefSeq" id="WP_184651753.1">
    <property type="nucleotide sequence ID" value="NZ_JACHFR010000001.1"/>
</dbReference>
<organism evidence="10 12">
    <name type="scientific">Treponema rectale</name>
    <dbReference type="NCBI Taxonomy" id="744512"/>
    <lineage>
        <taxon>Bacteria</taxon>
        <taxon>Pseudomonadati</taxon>
        <taxon>Spirochaetota</taxon>
        <taxon>Spirochaetia</taxon>
        <taxon>Spirochaetales</taxon>
        <taxon>Treponemataceae</taxon>
        <taxon>Treponema</taxon>
    </lineage>
</organism>
<keyword evidence="3" id="KW-0813">Transport</keyword>
<evidence type="ECO:0000313" key="11">
    <source>
        <dbReference type="EMBL" id="QOS39969.1"/>
    </source>
</evidence>
<evidence type="ECO:0000256" key="5">
    <source>
        <dbReference type="ARBA" id="ARBA00022692"/>
    </source>
</evidence>
<dbReference type="Proteomes" id="UP000578697">
    <property type="component" value="Unassembled WGS sequence"/>
</dbReference>
<dbReference type="GO" id="GO:0015562">
    <property type="term" value="F:efflux transmembrane transporter activity"/>
    <property type="evidence" value="ECO:0007669"/>
    <property type="project" value="InterPro"/>
</dbReference>
<keyword evidence="6" id="KW-0472">Membrane</keyword>
<evidence type="ECO:0000256" key="7">
    <source>
        <dbReference type="ARBA" id="ARBA00023237"/>
    </source>
</evidence>
<feature type="coiled-coil region" evidence="8">
    <location>
        <begin position="354"/>
        <end position="410"/>
    </location>
</feature>
<keyword evidence="7" id="KW-0998">Cell outer membrane</keyword>